<organism evidence="2 3">
    <name type="scientific">Helicobacter bilis ATCC 43879</name>
    <dbReference type="NCBI Taxonomy" id="613026"/>
    <lineage>
        <taxon>Bacteria</taxon>
        <taxon>Pseudomonadati</taxon>
        <taxon>Campylobacterota</taxon>
        <taxon>Epsilonproteobacteria</taxon>
        <taxon>Campylobacterales</taxon>
        <taxon>Helicobacteraceae</taxon>
        <taxon>Helicobacter</taxon>
    </lineage>
</organism>
<dbReference type="eggNOG" id="ENOG502ZB0I">
    <property type="taxonomic scope" value="Bacteria"/>
</dbReference>
<keyword evidence="1" id="KW-0472">Membrane</keyword>
<dbReference type="EMBL" id="ACDN02000023">
    <property type="protein sequence ID" value="EEO24384.1"/>
    <property type="molecule type" value="Genomic_DNA"/>
</dbReference>
<proteinExistence type="predicted"/>
<evidence type="ECO:0000313" key="3">
    <source>
        <dbReference type="Proteomes" id="UP000005085"/>
    </source>
</evidence>
<name>C3XH95_9HELI</name>
<dbReference type="OrthoDB" id="5325014at2"/>
<dbReference type="Proteomes" id="UP000005085">
    <property type="component" value="Unassembled WGS sequence"/>
</dbReference>
<comment type="caution">
    <text evidence="2">The sequence shown here is derived from an EMBL/GenBank/DDBJ whole genome shotgun (WGS) entry which is preliminary data.</text>
</comment>
<gene>
    <name evidence="2" type="ORF">HRAG_01441</name>
</gene>
<evidence type="ECO:0000256" key="1">
    <source>
        <dbReference type="SAM" id="Phobius"/>
    </source>
</evidence>
<sequence length="361" mass="38548">MPLPLIPVLLGGAALVTAAFGAKKGYDAYEDTKTADYWHNRAKELYNETEADLNEAKKAAQESFEYLGKLQADIVENELVRYADIIDKLDVKNNVDFTSIVGKETMDKLVGVRQSIVTLETTLGAVAGSAAAGALAGFGAFGGAGLLATASTGTAISALSGVAATNATLAWFGGGSLAAGGLGMAGGTLVLGGIVIAPVIAVAASVFAASAEKKKYDAYAYYDSVEALCEAMKGEALTYKEILAKSREKIRILGTNRQELQKLLTEVESIMRSKGIGTFLGKIKKFFHKIGIIKQDSTAVRNWSETEQTTLKTLMQLAEVVVTTINAPIMNDEDELTMQLISHQEQCRELMSEIQERWGES</sequence>
<dbReference type="AlphaFoldDB" id="C3XH95"/>
<accession>C3XH95</accession>
<keyword evidence="1" id="KW-1133">Transmembrane helix</keyword>
<feature type="transmembrane region" description="Helical" evidence="1">
    <location>
        <begin position="123"/>
        <end position="148"/>
    </location>
</feature>
<dbReference type="HOGENOM" id="CLU_053685_0_0_7"/>
<dbReference type="RefSeq" id="WP_005219083.1">
    <property type="nucleotide sequence ID" value="NZ_KI392035.1"/>
</dbReference>
<keyword evidence="3" id="KW-1185">Reference proteome</keyword>
<evidence type="ECO:0008006" key="4">
    <source>
        <dbReference type="Google" id="ProtNLM"/>
    </source>
</evidence>
<keyword evidence="1" id="KW-0812">Transmembrane</keyword>
<reference evidence="2 3" key="1">
    <citation type="journal article" date="2014" name="Genome Announc.">
        <title>Draft genome sequences of six enterohepatic helicobacter species isolated from humans and one from rhesus macaques.</title>
        <authorList>
            <person name="Shen Z."/>
            <person name="Sheh A."/>
            <person name="Young S.K."/>
            <person name="Abouelliel A."/>
            <person name="Ward D.V."/>
            <person name="Earl A.M."/>
            <person name="Fox J.G."/>
        </authorList>
    </citation>
    <scope>NUCLEOTIDE SEQUENCE [LARGE SCALE GENOMIC DNA]</scope>
    <source>
        <strain evidence="2 3">ATCC 43879</strain>
    </source>
</reference>
<evidence type="ECO:0000313" key="2">
    <source>
        <dbReference type="EMBL" id="EEO24384.1"/>
    </source>
</evidence>
<protein>
    <recommendedName>
        <fullName evidence="4">Ancestral polypeptide</fullName>
    </recommendedName>
</protein>
<feature type="transmembrane region" description="Helical" evidence="1">
    <location>
        <begin position="155"/>
        <end position="173"/>
    </location>
</feature>
<feature type="transmembrane region" description="Helical" evidence="1">
    <location>
        <begin position="185"/>
        <end position="209"/>
    </location>
</feature>